<reference evidence="1" key="1">
    <citation type="journal article" date="2020" name="Stud. Mycol.">
        <title>101 Dothideomycetes genomes: a test case for predicting lifestyles and emergence of pathogens.</title>
        <authorList>
            <person name="Haridas S."/>
            <person name="Albert R."/>
            <person name="Binder M."/>
            <person name="Bloem J."/>
            <person name="Labutti K."/>
            <person name="Salamov A."/>
            <person name="Andreopoulos B."/>
            <person name="Baker S."/>
            <person name="Barry K."/>
            <person name="Bills G."/>
            <person name="Bluhm B."/>
            <person name="Cannon C."/>
            <person name="Castanera R."/>
            <person name="Culley D."/>
            <person name="Daum C."/>
            <person name="Ezra D."/>
            <person name="Gonzalez J."/>
            <person name="Henrissat B."/>
            <person name="Kuo A."/>
            <person name="Liang C."/>
            <person name="Lipzen A."/>
            <person name="Lutzoni F."/>
            <person name="Magnuson J."/>
            <person name="Mondo S."/>
            <person name="Nolan M."/>
            <person name="Ohm R."/>
            <person name="Pangilinan J."/>
            <person name="Park H.-J."/>
            <person name="Ramirez L."/>
            <person name="Alfaro M."/>
            <person name="Sun H."/>
            <person name="Tritt A."/>
            <person name="Yoshinaga Y."/>
            <person name="Zwiers L.-H."/>
            <person name="Turgeon B."/>
            <person name="Goodwin S."/>
            <person name="Spatafora J."/>
            <person name="Crous P."/>
            <person name="Grigoriev I."/>
        </authorList>
    </citation>
    <scope>NUCLEOTIDE SEQUENCE</scope>
    <source>
        <strain evidence="1">CBS 207.26</strain>
    </source>
</reference>
<evidence type="ECO:0000313" key="2">
    <source>
        <dbReference type="Proteomes" id="UP000800200"/>
    </source>
</evidence>
<evidence type="ECO:0000313" key="1">
    <source>
        <dbReference type="EMBL" id="KAF2186617.1"/>
    </source>
</evidence>
<gene>
    <name evidence="1" type="ORF">K469DRAFT_686998</name>
</gene>
<dbReference type="Proteomes" id="UP000800200">
    <property type="component" value="Unassembled WGS sequence"/>
</dbReference>
<dbReference type="EMBL" id="ML994629">
    <property type="protein sequence ID" value="KAF2186617.1"/>
    <property type="molecule type" value="Genomic_DNA"/>
</dbReference>
<dbReference type="OrthoDB" id="5329332at2759"/>
<proteinExistence type="predicted"/>
<dbReference type="AlphaFoldDB" id="A0A6A6E3X0"/>
<organism evidence="1 2">
    <name type="scientific">Zopfia rhizophila CBS 207.26</name>
    <dbReference type="NCBI Taxonomy" id="1314779"/>
    <lineage>
        <taxon>Eukaryota</taxon>
        <taxon>Fungi</taxon>
        <taxon>Dikarya</taxon>
        <taxon>Ascomycota</taxon>
        <taxon>Pezizomycotina</taxon>
        <taxon>Dothideomycetes</taxon>
        <taxon>Dothideomycetes incertae sedis</taxon>
        <taxon>Zopfiaceae</taxon>
        <taxon>Zopfia</taxon>
    </lineage>
</organism>
<protein>
    <submittedName>
        <fullName evidence="1">Uncharacterized protein</fullName>
    </submittedName>
</protein>
<sequence length="239" mass="27375">MRFFGQDTPTPILQGYLTSPLPANTIEKVQFDFASTADEQVRLAIHDDAEFYGKTAEEIRRALEARNPAVEDFLLVGEDVVETDAVWYVGEWVTDEEFENEMVQRSDQPVVWRMRVMVKAAPSRWIDYSIANSSIQEDIDSTVDTWPCDLNAPARAFGQDEFPRQSEPDRWRPPAYVIADPGEWEEGPGNLMDVDPPQERVYRLKKEVAEQYGLRNDWAIGWRPEAGDDGSMCFAQSYL</sequence>
<name>A0A6A6E3X0_9PEZI</name>
<accession>A0A6A6E3X0</accession>
<keyword evidence="2" id="KW-1185">Reference proteome</keyword>